<dbReference type="CDD" id="cd00077">
    <property type="entry name" value="HDc"/>
    <property type="match status" value="1"/>
</dbReference>
<comment type="caution">
    <text evidence="3">The sequence shown here is derived from an EMBL/GenBank/DDBJ whole genome shotgun (WGS) entry which is preliminary data.</text>
</comment>
<proteinExistence type="predicted"/>
<gene>
    <name evidence="3" type="ORF">ACFQ4R_05915</name>
</gene>
<dbReference type="PANTHER" id="PTHR37294:SF1">
    <property type="entry name" value="3'-5' EXORIBONUCLEASE YHAM"/>
    <property type="match status" value="1"/>
</dbReference>
<keyword evidence="1" id="KW-0378">Hydrolase</keyword>
<organism evidence="3 4">
    <name type="scientific">Lapidilactobacillus gannanensis</name>
    <dbReference type="NCBI Taxonomy" id="2486002"/>
    <lineage>
        <taxon>Bacteria</taxon>
        <taxon>Bacillati</taxon>
        <taxon>Bacillota</taxon>
        <taxon>Bacilli</taxon>
        <taxon>Lactobacillales</taxon>
        <taxon>Lactobacillaceae</taxon>
        <taxon>Lapidilactobacillus</taxon>
    </lineage>
</organism>
<sequence length="317" mass="35269">MSAQLADSKNGEALNLVVLIKHAEVRVAKNGKKFISLSFQDQSDTISGMFWDAQDADIQQFTTGKIVHLSGQRETYNGQAQVKISGLKLADPSEGLQVSQFVKQAPLTAEQMATIINQEVFNIDNAKWNRIVRFLLQKHQATFYQHPAAKSNHHDFTGGLAFHTLSMMRLAKAISQQYQQVNYALLLSGVLLHDLGKTIELSGPVGTEYTLAGNLIGHIVLIDEEIVEACQSLGIDPADEDVMLLRHMILAHHGLLEYGSPERPKLLEAEILHHIDELDASINMITKALQKTAPGDFSEKIFGLDNRCFYQPNRTEK</sequence>
<keyword evidence="4" id="KW-1185">Reference proteome</keyword>
<dbReference type="Gene3D" id="2.40.50.140">
    <property type="entry name" value="Nucleic acid-binding proteins"/>
    <property type="match status" value="1"/>
</dbReference>
<protein>
    <submittedName>
        <fullName evidence="3">3'-5' exoribonuclease YhaM family protein</fullName>
    </submittedName>
</protein>
<evidence type="ECO:0000313" key="4">
    <source>
        <dbReference type="Proteomes" id="UP001597191"/>
    </source>
</evidence>
<dbReference type="RefSeq" id="WP_379880544.1">
    <property type="nucleotide sequence ID" value="NZ_JBHTOH010000035.1"/>
</dbReference>
<dbReference type="PANTHER" id="PTHR37294">
    <property type="entry name" value="3'-5' EXORIBONUCLEASE YHAM"/>
    <property type="match status" value="1"/>
</dbReference>
<dbReference type="InterPro" id="IPR050798">
    <property type="entry name" value="YhaM_exoribonuc/phosphodiest"/>
</dbReference>
<name>A0ABW4BLN8_9LACO</name>
<dbReference type="CDD" id="cd04492">
    <property type="entry name" value="YhaM_OBF_like"/>
    <property type="match status" value="1"/>
</dbReference>
<dbReference type="SMART" id="SM00471">
    <property type="entry name" value="HDc"/>
    <property type="match status" value="1"/>
</dbReference>
<evidence type="ECO:0000259" key="2">
    <source>
        <dbReference type="PROSITE" id="PS51831"/>
    </source>
</evidence>
<evidence type="ECO:0000256" key="1">
    <source>
        <dbReference type="ARBA" id="ARBA00022801"/>
    </source>
</evidence>
<dbReference type="Proteomes" id="UP001597191">
    <property type="component" value="Unassembled WGS sequence"/>
</dbReference>
<dbReference type="SUPFAM" id="SSF109604">
    <property type="entry name" value="HD-domain/PDEase-like"/>
    <property type="match status" value="1"/>
</dbReference>
<dbReference type="InterPro" id="IPR006674">
    <property type="entry name" value="HD_domain"/>
</dbReference>
<dbReference type="PROSITE" id="PS51831">
    <property type="entry name" value="HD"/>
    <property type="match status" value="1"/>
</dbReference>
<dbReference type="InterPro" id="IPR012340">
    <property type="entry name" value="NA-bd_OB-fold"/>
</dbReference>
<dbReference type="InterPro" id="IPR004365">
    <property type="entry name" value="NA-bd_OB_tRNA"/>
</dbReference>
<dbReference type="Pfam" id="PF01966">
    <property type="entry name" value="HD"/>
    <property type="match status" value="1"/>
</dbReference>
<reference evidence="4" key="1">
    <citation type="journal article" date="2019" name="Int. J. Syst. Evol. Microbiol.">
        <title>The Global Catalogue of Microorganisms (GCM) 10K type strain sequencing project: providing services to taxonomists for standard genome sequencing and annotation.</title>
        <authorList>
            <consortium name="The Broad Institute Genomics Platform"/>
            <consortium name="The Broad Institute Genome Sequencing Center for Infectious Disease"/>
            <person name="Wu L."/>
            <person name="Ma J."/>
        </authorList>
    </citation>
    <scope>NUCLEOTIDE SEQUENCE [LARGE SCALE GENOMIC DNA]</scope>
    <source>
        <strain evidence="4">CCM 8937</strain>
    </source>
</reference>
<dbReference type="Gene3D" id="1.10.3210.10">
    <property type="entry name" value="Hypothetical protein af1432"/>
    <property type="match status" value="1"/>
</dbReference>
<dbReference type="Pfam" id="PF01336">
    <property type="entry name" value="tRNA_anti-codon"/>
    <property type="match status" value="1"/>
</dbReference>
<dbReference type="InterPro" id="IPR003607">
    <property type="entry name" value="HD/PDEase_dom"/>
</dbReference>
<feature type="domain" description="HD" evidence="2">
    <location>
        <begin position="160"/>
        <end position="281"/>
    </location>
</feature>
<accession>A0ABW4BLN8</accession>
<dbReference type="EMBL" id="JBHTOH010000035">
    <property type="protein sequence ID" value="MFD1411136.1"/>
    <property type="molecule type" value="Genomic_DNA"/>
</dbReference>
<evidence type="ECO:0000313" key="3">
    <source>
        <dbReference type="EMBL" id="MFD1411136.1"/>
    </source>
</evidence>